<dbReference type="EC" id="4.2.1.1" evidence="2"/>
<dbReference type="PANTHER" id="PTHR11002">
    <property type="entry name" value="CARBONIC ANHYDRASE"/>
    <property type="match status" value="1"/>
</dbReference>
<dbReference type="SUPFAM" id="SSF53056">
    <property type="entry name" value="beta-carbonic anhydrase, cab"/>
    <property type="match status" value="1"/>
</dbReference>
<reference evidence="4" key="2">
    <citation type="journal article" date="2017" name="Nat. Plants">
        <title>The Aegilops tauschii genome reveals multiple impacts of transposons.</title>
        <authorList>
            <person name="Zhao G."/>
            <person name="Zou C."/>
            <person name="Li K."/>
            <person name="Wang K."/>
            <person name="Li T."/>
            <person name="Gao L."/>
            <person name="Zhang X."/>
            <person name="Wang H."/>
            <person name="Yang Z."/>
            <person name="Liu X."/>
            <person name="Jiang W."/>
            <person name="Mao L."/>
            <person name="Kong X."/>
            <person name="Jiao Y."/>
            <person name="Jia J."/>
        </authorList>
    </citation>
    <scope>NUCLEOTIDE SEQUENCE [LARGE SCALE GENOMIC DNA]</scope>
    <source>
        <strain evidence="4">cv. AL8/78</strain>
    </source>
</reference>
<dbReference type="GO" id="GO:0004089">
    <property type="term" value="F:carbonate dehydratase activity"/>
    <property type="evidence" value="ECO:0007669"/>
    <property type="project" value="UniProtKB-UniRule"/>
</dbReference>
<dbReference type="Pfam" id="PF00484">
    <property type="entry name" value="Pro_CA"/>
    <property type="match status" value="1"/>
</dbReference>
<evidence type="ECO:0000256" key="1">
    <source>
        <dbReference type="ARBA" id="ARBA00006217"/>
    </source>
</evidence>
<proteinExistence type="inferred from homology"/>
<dbReference type="InterPro" id="IPR001765">
    <property type="entry name" value="Carbonic_anhydrase"/>
</dbReference>
<organism evidence="3 4">
    <name type="scientific">Aegilops tauschii subsp. strangulata</name>
    <name type="common">Goatgrass</name>
    <dbReference type="NCBI Taxonomy" id="200361"/>
    <lineage>
        <taxon>Eukaryota</taxon>
        <taxon>Viridiplantae</taxon>
        <taxon>Streptophyta</taxon>
        <taxon>Embryophyta</taxon>
        <taxon>Tracheophyta</taxon>
        <taxon>Spermatophyta</taxon>
        <taxon>Magnoliopsida</taxon>
        <taxon>Liliopsida</taxon>
        <taxon>Poales</taxon>
        <taxon>Poaceae</taxon>
        <taxon>BOP clade</taxon>
        <taxon>Pooideae</taxon>
        <taxon>Triticodae</taxon>
        <taxon>Triticeae</taxon>
        <taxon>Triticinae</taxon>
        <taxon>Aegilops</taxon>
    </lineage>
</organism>
<dbReference type="PANTHER" id="PTHR11002:SF48">
    <property type="entry name" value="CARBONIC ANHYDRASE"/>
    <property type="match status" value="1"/>
</dbReference>
<accession>A0A453F3T0</accession>
<keyword evidence="4" id="KW-1185">Reference proteome</keyword>
<keyword evidence="2" id="KW-0456">Lyase</keyword>
<evidence type="ECO:0000256" key="2">
    <source>
        <dbReference type="RuleBase" id="RU003956"/>
    </source>
</evidence>
<dbReference type="AlphaFoldDB" id="A0A453F3T0"/>
<dbReference type="Gene3D" id="3.40.1050.10">
    <property type="entry name" value="Carbonic anhydrase"/>
    <property type="match status" value="1"/>
</dbReference>
<reference evidence="4" key="1">
    <citation type="journal article" date="2014" name="Science">
        <title>Ancient hybridizations among the ancestral genomes of bread wheat.</title>
        <authorList>
            <consortium name="International Wheat Genome Sequencing Consortium,"/>
            <person name="Marcussen T."/>
            <person name="Sandve S.R."/>
            <person name="Heier L."/>
            <person name="Spannagl M."/>
            <person name="Pfeifer M."/>
            <person name="Jakobsen K.S."/>
            <person name="Wulff B.B."/>
            <person name="Steuernagel B."/>
            <person name="Mayer K.F."/>
            <person name="Olsen O.A."/>
        </authorList>
    </citation>
    <scope>NUCLEOTIDE SEQUENCE [LARGE SCALE GENOMIC DNA]</scope>
    <source>
        <strain evidence="4">cv. AL8/78</strain>
    </source>
</reference>
<protein>
    <recommendedName>
        <fullName evidence="2">Carbonic anhydrase</fullName>
        <ecNumber evidence="2">4.2.1.1</ecNumber>
    </recommendedName>
    <alternativeName>
        <fullName evidence="2">Carbonate dehydratase</fullName>
    </alternativeName>
</protein>
<dbReference type="Proteomes" id="UP000015105">
    <property type="component" value="Chromosome 3D"/>
</dbReference>
<comment type="function">
    <text evidence="2">Reversible hydration of carbon dioxide.</text>
</comment>
<dbReference type="EnsemblPlants" id="AET3Gv20564500.11">
    <property type="protein sequence ID" value="AET3Gv20564500.11"/>
    <property type="gene ID" value="AET3Gv20564500"/>
</dbReference>
<dbReference type="InterPro" id="IPR036874">
    <property type="entry name" value="Carbonic_anhydrase_sf"/>
</dbReference>
<dbReference type="GO" id="GO:0008270">
    <property type="term" value="F:zinc ion binding"/>
    <property type="evidence" value="ECO:0007669"/>
    <property type="project" value="UniProtKB-UniRule"/>
</dbReference>
<comment type="similarity">
    <text evidence="1 2">Belongs to the beta-class carbonic anhydrase family.</text>
</comment>
<evidence type="ECO:0000313" key="4">
    <source>
        <dbReference type="Proteomes" id="UP000015105"/>
    </source>
</evidence>
<reference evidence="3" key="5">
    <citation type="journal article" date="2021" name="G3 (Bethesda)">
        <title>Aegilops tauschii genome assembly Aet v5.0 features greater sequence contiguity and improved annotation.</title>
        <authorList>
            <person name="Wang L."/>
            <person name="Zhu T."/>
            <person name="Rodriguez J.C."/>
            <person name="Deal K.R."/>
            <person name="Dubcovsky J."/>
            <person name="McGuire P.E."/>
            <person name="Lux T."/>
            <person name="Spannagl M."/>
            <person name="Mayer K.F.X."/>
            <person name="Baldrich P."/>
            <person name="Meyers B.C."/>
            <person name="Huo N."/>
            <person name="Gu Y.Q."/>
            <person name="Zhou H."/>
            <person name="Devos K.M."/>
            <person name="Bennetzen J.L."/>
            <person name="Unver T."/>
            <person name="Budak H."/>
            <person name="Gulick P.J."/>
            <person name="Galiba G."/>
            <person name="Kalapos B."/>
            <person name="Nelson D.R."/>
            <person name="Li P."/>
            <person name="You F.M."/>
            <person name="Luo M.C."/>
            <person name="Dvorak J."/>
        </authorList>
    </citation>
    <scope>NUCLEOTIDE SEQUENCE [LARGE SCALE GENOMIC DNA]</scope>
    <source>
        <strain evidence="3">cv. AL8/78</strain>
    </source>
</reference>
<evidence type="ECO:0000313" key="3">
    <source>
        <dbReference type="EnsemblPlants" id="AET3Gv20564500.11"/>
    </source>
</evidence>
<sequence length="49" mass="5616">MVCVQEAVNISLRNLKSYPFVKDRLNKGTLNLIGARYDFVHGSFETWNA</sequence>
<dbReference type="Gramene" id="AET3Gv20564500.11">
    <property type="protein sequence ID" value="AET3Gv20564500.11"/>
    <property type="gene ID" value="AET3Gv20564500"/>
</dbReference>
<reference evidence="3" key="3">
    <citation type="journal article" date="2017" name="Nature">
        <title>Genome sequence of the progenitor of the wheat D genome Aegilops tauschii.</title>
        <authorList>
            <person name="Luo M.C."/>
            <person name="Gu Y.Q."/>
            <person name="Puiu D."/>
            <person name="Wang H."/>
            <person name="Twardziok S.O."/>
            <person name="Deal K.R."/>
            <person name="Huo N."/>
            <person name="Zhu T."/>
            <person name="Wang L."/>
            <person name="Wang Y."/>
            <person name="McGuire P.E."/>
            <person name="Liu S."/>
            <person name="Long H."/>
            <person name="Ramasamy R.K."/>
            <person name="Rodriguez J.C."/>
            <person name="Van S.L."/>
            <person name="Yuan L."/>
            <person name="Wang Z."/>
            <person name="Xia Z."/>
            <person name="Xiao L."/>
            <person name="Anderson O.D."/>
            <person name="Ouyang S."/>
            <person name="Liang Y."/>
            <person name="Zimin A.V."/>
            <person name="Pertea G."/>
            <person name="Qi P."/>
            <person name="Bennetzen J.L."/>
            <person name="Dai X."/>
            <person name="Dawson M.W."/>
            <person name="Muller H.G."/>
            <person name="Kugler K."/>
            <person name="Rivarola-Duarte L."/>
            <person name="Spannagl M."/>
            <person name="Mayer K.F.X."/>
            <person name="Lu F.H."/>
            <person name="Bevan M.W."/>
            <person name="Leroy P."/>
            <person name="Li P."/>
            <person name="You F.M."/>
            <person name="Sun Q."/>
            <person name="Liu Z."/>
            <person name="Lyons E."/>
            <person name="Wicker T."/>
            <person name="Salzberg S.L."/>
            <person name="Devos K.M."/>
            <person name="Dvorak J."/>
        </authorList>
    </citation>
    <scope>NUCLEOTIDE SEQUENCE [LARGE SCALE GENOMIC DNA]</scope>
    <source>
        <strain evidence="3">cv. AL8/78</strain>
    </source>
</reference>
<keyword evidence="2" id="KW-0862">Zinc</keyword>
<comment type="catalytic activity">
    <reaction evidence="2">
        <text>hydrogencarbonate + H(+) = CO2 + H2O</text>
        <dbReference type="Rhea" id="RHEA:10748"/>
        <dbReference type="ChEBI" id="CHEBI:15377"/>
        <dbReference type="ChEBI" id="CHEBI:15378"/>
        <dbReference type="ChEBI" id="CHEBI:16526"/>
        <dbReference type="ChEBI" id="CHEBI:17544"/>
        <dbReference type="EC" id="4.2.1.1"/>
    </reaction>
</comment>
<reference evidence="3" key="4">
    <citation type="submission" date="2019-03" db="UniProtKB">
        <authorList>
            <consortium name="EnsemblPlants"/>
        </authorList>
    </citation>
    <scope>IDENTIFICATION</scope>
</reference>
<name>A0A453F3T0_AEGTS</name>